<dbReference type="AlphaFoldDB" id="A0A160PRF7"/>
<proteinExistence type="predicted"/>
<keyword evidence="1" id="KW-1133">Transmembrane helix</keyword>
<reference evidence="2 3" key="1">
    <citation type="submission" date="2016-02" db="EMBL/GenBank/DDBJ databases">
        <title>Corynebacterium glutamicum N24 whole genome sequencing project.</title>
        <authorList>
            <person name="Matsutani M."/>
            <person name="Nangtapong N."/>
            <person name="Yakushi T."/>
            <person name="Matsushita K."/>
        </authorList>
    </citation>
    <scope>NUCLEOTIDE SEQUENCE [LARGE SCALE GENOMIC DNA]</scope>
    <source>
        <strain evidence="2 3">N24</strain>
    </source>
</reference>
<dbReference type="RefSeq" id="WP_096454306.1">
    <property type="nucleotide sequence ID" value="NZ_AP017369.1"/>
</dbReference>
<evidence type="ECO:0000256" key="1">
    <source>
        <dbReference type="SAM" id="Phobius"/>
    </source>
</evidence>
<evidence type="ECO:0000313" key="2">
    <source>
        <dbReference type="EMBL" id="BAU94900.1"/>
    </source>
</evidence>
<protein>
    <submittedName>
        <fullName evidence="2">Uncharacterized protein</fullName>
    </submittedName>
</protein>
<feature type="transmembrane region" description="Helical" evidence="1">
    <location>
        <begin position="53"/>
        <end position="72"/>
    </location>
</feature>
<keyword evidence="3" id="KW-1185">Reference proteome</keyword>
<name>A0A160PRF7_9CORY</name>
<organism evidence="2 3">
    <name type="scientific">Corynebacterium suranareeae</name>
    <dbReference type="NCBI Taxonomy" id="2506452"/>
    <lineage>
        <taxon>Bacteria</taxon>
        <taxon>Bacillati</taxon>
        <taxon>Actinomycetota</taxon>
        <taxon>Actinomycetes</taxon>
        <taxon>Mycobacteriales</taxon>
        <taxon>Corynebacteriaceae</taxon>
        <taxon>Corynebacterium</taxon>
    </lineage>
</organism>
<sequence>MKNTEPNLHEADTQQWWGFGEASKKPDPDFHIDIDPQWSSLQLSKAVIKANGLRMGVSASLLIVFGMANMLLPSAIGRLVDEVAAPAYSGVDFDQLLKPLML</sequence>
<keyword evidence="1" id="KW-0472">Membrane</keyword>
<gene>
    <name evidence="2" type="ORF">N24_0638</name>
</gene>
<dbReference type="EMBL" id="AP017369">
    <property type="protein sequence ID" value="BAU94900.1"/>
    <property type="molecule type" value="Genomic_DNA"/>
</dbReference>
<dbReference type="KEGG" id="csur:N24_0638"/>
<dbReference type="Proteomes" id="UP000218244">
    <property type="component" value="Chromosome"/>
</dbReference>
<accession>A0A160PRF7</accession>
<keyword evidence="1" id="KW-0812">Transmembrane</keyword>
<evidence type="ECO:0000313" key="3">
    <source>
        <dbReference type="Proteomes" id="UP000218244"/>
    </source>
</evidence>